<dbReference type="EMBL" id="FQYP01000002">
    <property type="protein sequence ID" value="SHI64543.1"/>
    <property type="molecule type" value="Genomic_DNA"/>
</dbReference>
<keyword evidence="1" id="KW-0560">Oxidoreductase</keyword>
<keyword evidence="1" id="KW-0575">Peroxidase</keyword>
<proteinExistence type="predicted"/>
<name>A0A1M6CUI7_9FLAO</name>
<dbReference type="RefSeq" id="WP_073314952.1">
    <property type="nucleotide sequence ID" value="NZ_FQYP01000002.1"/>
</dbReference>
<dbReference type="PANTHER" id="PTHR35446:SF3">
    <property type="entry name" value="CMD DOMAIN-CONTAINING PROTEIN"/>
    <property type="match status" value="1"/>
</dbReference>
<dbReference type="Proteomes" id="UP000184432">
    <property type="component" value="Unassembled WGS sequence"/>
</dbReference>
<sequence length="202" mass="22551">METKTEKKQTLRGFDLELRENPSKEVQAVYDWSSETFGFIPNLTKLLSGSEATLLSYIHAQWNLDKIGSLSPEENNIVQLSIAVENECKYCTAGHTLAGKVFFGSAEEDLAALRSKTALSSEKFDALRAFAISVYQKHGRVNDTELEAFRNAGYNNAQALDVITNIAVKVISNFANQLAINEVDEPMQPFTEGLEVFKTDYR</sequence>
<keyword evidence="2" id="KW-1185">Reference proteome</keyword>
<dbReference type="OrthoDB" id="9808310at2"/>
<dbReference type="AlphaFoldDB" id="A0A1M6CUI7"/>
<dbReference type="Gene3D" id="1.20.1290.10">
    <property type="entry name" value="AhpD-like"/>
    <property type="match status" value="1"/>
</dbReference>
<gene>
    <name evidence="1" type="ORF">SAMN04488508_102281</name>
</gene>
<dbReference type="STRING" id="570521.SAMN04488508_102281"/>
<reference evidence="2" key="1">
    <citation type="submission" date="2016-11" db="EMBL/GenBank/DDBJ databases">
        <authorList>
            <person name="Varghese N."/>
            <person name="Submissions S."/>
        </authorList>
    </citation>
    <scope>NUCLEOTIDE SEQUENCE [LARGE SCALE GENOMIC DNA]</scope>
    <source>
        <strain evidence="2">DSM 22623</strain>
    </source>
</reference>
<organism evidence="1 2">
    <name type="scientific">Aquimarina spongiae</name>
    <dbReference type="NCBI Taxonomy" id="570521"/>
    <lineage>
        <taxon>Bacteria</taxon>
        <taxon>Pseudomonadati</taxon>
        <taxon>Bacteroidota</taxon>
        <taxon>Flavobacteriia</taxon>
        <taxon>Flavobacteriales</taxon>
        <taxon>Flavobacteriaceae</taxon>
        <taxon>Aquimarina</taxon>
    </lineage>
</organism>
<dbReference type="GO" id="GO:0004601">
    <property type="term" value="F:peroxidase activity"/>
    <property type="evidence" value="ECO:0007669"/>
    <property type="project" value="UniProtKB-KW"/>
</dbReference>
<dbReference type="PANTHER" id="PTHR35446">
    <property type="entry name" value="SI:CH211-175M2.5"/>
    <property type="match status" value="1"/>
</dbReference>
<protein>
    <submittedName>
        <fullName evidence="1">Uncharacterized peroxidase-related enzyme</fullName>
    </submittedName>
</protein>
<evidence type="ECO:0000313" key="1">
    <source>
        <dbReference type="EMBL" id="SHI64543.1"/>
    </source>
</evidence>
<dbReference type="SUPFAM" id="SSF69118">
    <property type="entry name" value="AhpD-like"/>
    <property type="match status" value="1"/>
</dbReference>
<accession>A0A1M6CUI7</accession>
<evidence type="ECO:0000313" key="2">
    <source>
        <dbReference type="Proteomes" id="UP000184432"/>
    </source>
</evidence>
<dbReference type="InterPro" id="IPR029032">
    <property type="entry name" value="AhpD-like"/>
</dbReference>